<dbReference type="InterPro" id="IPR036318">
    <property type="entry name" value="FAD-bd_PCMH-like_sf"/>
</dbReference>
<dbReference type="SUPFAM" id="SSF55103">
    <property type="entry name" value="FAD-linked oxidases, C-terminal domain"/>
    <property type="match status" value="1"/>
</dbReference>
<dbReference type="InterPro" id="IPR016164">
    <property type="entry name" value="FAD-linked_Oxase-like_C"/>
</dbReference>
<reference evidence="5" key="1">
    <citation type="submission" date="2023-07" db="EMBL/GenBank/DDBJ databases">
        <authorList>
            <person name="Luz R."/>
            <person name="Cordeiro R."/>
            <person name="Fonseca A."/>
            <person name="Goncalves V."/>
        </authorList>
    </citation>
    <scope>NUCLEOTIDE SEQUENCE [LARGE SCALE GENOMIC DNA]</scope>
    <source>
        <strain evidence="5">BACA0444</strain>
    </source>
</reference>
<accession>A0AAE4FNU8</accession>
<comment type="caution">
    <text evidence="4">The sequence shown here is derived from an EMBL/GenBank/DDBJ whole genome shotgun (WGS) entry which is preliminary data.</text>
</comment>
<protein>
    <submittedName>
        <fullName evidence="4">FAD-binding oxidoreductase</fullName>
    </submittedName>
</protein>
<dbReference type="SUPFAM" id="SSF56176">
    <property type="entry name" value="FAD-binding/transporter-associated domain-like"/>
    <property type="match status" value="1"/>
</dbReference>
<dbReference type="GO" id="GO:0003824">
    <property type="term" value="F:catalytic activity"/>
    <property type="evidence" value="ECO:0007669"/>
    <property type="project" value="InterPro"/>
</dbReference>
<keyword evidence="5" id="KW-1185">Reference proteome</keyword>
<dbReference type="InterPro" id="IPR006094">
    <property type="entry name" value="Oxid_FAD_bind_N"/>
</dbReference>
<evidence type="ECO:0000313" key="5">
    <source>
        <dbReference type="Proteomes" id="UP001268256"/>
    </source>
</evidence>
<proteinExistence type="predicted"/>
<evidence type="ECO:0000256" key="1">
    <source>
        <dbReference type="ARBA" id="ARBA00022630"/>
    </source>
</evidence>
<evidence type="ECO:0000313" key="4">
    <source>
        <dbReference type="EMBL" id="MDS3859518.1"/>
    </source>
</evidence>
<gene>
    <name evidence="4" type="ORF">RIF25_01725</name>
</gene>
<evidence type="ECO:0000259" key="3">
    <source>
        <dbReference type="PROSITE" id="PS51387"/>
    </source>
</evidence>
<sequence>MTVISAQAMIETLSTIVGHDSLQAWADHPDHLTWQKALDPQSQPVAVVYPASVAQVQEIIKVAAKQGWRILPLGSGSKLAWGGLGVADIFLSTARLSQLIDHAAADMTVTAQAGITFQSLQQHLKPEQQFIPLNPIQPNQATLGGIASTRDTGSLRHRYGTIRDLCLGVQFVRADGTLVKSGGRVVKNVAGYDLHKLLIGAWGTLGIITELTLRVYPLPEHHQTWLMGGSPEQLAQLLPDFLGNSLMPTCLDLLSPDWLTSTHLQGDLGLRVQFQGFRPAVQVQGERLKQLAQQAGVQITEIPDPLAGLGAGSLGGGGLRAKFGLLPNQGVLGLQIILAEITKLGLGRSLVFHWGAGIGEMHLLGNESALAKIVTIIRPLCQVRGGFFTVLDAPLSLKQSLDLWGYAGNAMALMGTIKQQFDPKGLFSPQRFVGGI</sequence>
<dbReference type="Pfam" id="PF01565">
    <property type="entry name" value="FAD_binding_4"/>
    <property type="match status" value="1"/>
</dbReference>
<dbReference type="AlphaFoldDB" id="A0AAE4FNU8"/>
<dbReference type="PANTHER" id="PTHR11748">
    <property type="entry name" value="D-LACTATE DEHYDROGENASE"/>
    <property type="match status" value="1"/>
</dbReference>
<dbReference type="InterPro" id="IPR016169">
    <property type="entry name" value="FAD-bd_PCMH_sub2"/>
</dbReference>
<evidence type="ECO:0000256" key="2">
    <source>
        <dbReference type="ARBA" id="ARBA00022827"/>
    </source>
</evidence>
<keyword evidence="2" id="KW-0274">FAD</keyword>
<dbReference type="InterPro" id="IPR016166">
    <property type="entry name" value="FAD-bd_PCMH"/>
</dbReference>
<dbReference type="PANTHER" id="PTHR11748:SF103">
    <property type="entry name" value="GLYCOLATE OXIDASE SUBUNIT GLCE"/>
    <property type="match status" value="1"/>
</dbReference>
<keyword evidence="1" id="KW-0285">Flavoprotein</keyword>
<dbReference type="Proteomes" id="UP001268256">
    <property type="component" value="Unassembled WGS sequence"/>
</dbReference>
<organism evidence="4 5">
    <name type="scientific">Pseudocalidococcus azoricus BACA0444</name>
    <dbReference type="NCBI Taxonomy" id="2918990"/>
    <lineage>
        <taxon>Bacteria</taxon>
        <taxon>Bacillati</taxon>
        <taxon>Cyanobacteriota</taxon>
        <taxon>Cyanophyceae</taxon>
        <taxon>Acaryochloridales</taxon>
        <taxon>Thermosynechococcaceae</taxon>
        <taxon>Pseudocalidococcus</taxon>
        <taxon>Pseudocalidococcus azoricus</taxon>
    </lineage>
</organism>
<feature type="domain" description="FAD-binding PCMH-type" evidence="3">
    <location>
        <begin position="40"/>
        <end position="218"/>
    </location>
</feature>
<dbReference type="EMBL" id="JAVMIP010000001">
    <property type="protein sequence ID" value="MDS3859518.1"/>
    <property type="molecule type" value="Genomic_DNA"/>
</dbReference>
<dbReference type="GO" id="GO:0071949">
    <property type="term" value="F:FAD binding"/>
    <property type="evidence" value="ECO:0007669"/>
    <property type="project" value="InterPro"/>
</dbReference>
<name>A0AAE4FNU8_9CYAN</name>
<dbReference type="PROSITE" id="PS51387">
    <property type="entry name" value="FAD_PCMH"/>
    <property type="match status" value="1"/>
</dbReference>
<dbReference type="Gene3D" id="3.30.465.10">
    <property type="match status" value="1"/>
</dbReference>
<dbReference type="RefSeq" id="WP_322876828.1">
    <property type="nucleotide sequence ID" value="NZ_JAVMIP010000001.1"/>
</dbReference>